<dbReference type="GO" id="GO:0005085">
    <property type="term" value="F:guanyl-nucleotide exchange factor activity"/>
    <property type="evidence" value="ECO:0007669"/>
    <property type="project" value="TreeGrafter"/>
</dbReference>
<dbReference type="Gene3D" id="2.130.10.30">
    <property type="entry name" value="Regulator of chromosome condensation 1/beta-lactamase-inhibitor protein II"/>
    <property type="match status" value="2"/>
</dbReference>
<gene>
    <name evidence="1" type="ORF">C8N29_1152</name>
</gene>
<dbReference type="RefSeq" id="WP_107866528.1">
    <property type="nucleotide sequence ID" value="NZ_QAON01000015.1"/>
</dbReference>
<dbReference type="InterPro" id="IPR051553">
    <property type="entry name" value="Ran_GTPase-activating"/>
</dbReference>
<dbReference type="PROSITE" id="PS51257">
    <property type="entry name" value="PROKAR_LIPOPROTEIN"/>
    <property type="match status" value="1"/>
</dbReference>
<dbReference type="GO" id="GO:0005737">
    <property type="term" value="C:cytoplasm"/>
    <property type="evidence" value="ECO:0007669"/>
    <property type="project" value="TreeGrafter"/>
</dbReference>
<dbReference type="AlphaFoldDB" id="A0A2T5IVL9"/>
<dbReference type="SUPFAM" id="SSF50985">
    <property type="entry name" value="RCC1/BLIP-II"/>
    <property type="match status" value="1"/>
</dbReference>
<dbReference type="InterPro" id="IPR000408">
    <property type="entry name" value="Reg_chr_condens"/>
</dbReference>
<evidence type="ECO:0000313" key="1">
    <source>
        <dbReference type="EMBL" id="PTQ87917.1"/>
    </source>
</evidence>
<reference evidence="1 2" key="1">
    <citation type="submission" date="2018-04" db="EMBL/GenBank/DDBJ databases">
        <title>Genomic Encyclopedia of Archaeal and Bacterial Type Strains, Phase II (KMG-II): from individual species to whole genera.</title>
        <authorList>
            <person name="Goeker M."/>
        </authorList>
    </citation>
    <scope>NUCLEOTIDE SEQUENCE [LARGE SCALE GENOMIC DNA]</scope>
    <source>
        <strain evidence="1 2">DSM 5822</strain>
    </source>
</reference>
<dbReference type="Proteomes" id="UP000244223">
    <property type="component" value="Unassembled WGS sequence"/>
</dbReference>
<proteinExistence type="predicted"/>
<accession>A0A2T5IVL9</accession>
<name>A0A2T5IVL9_9GAMM</name>
<dbReference type="OrthoDB" id="27389at2"/>
<protein>
    <submittedName>
        <fullName evidence="1">Alpha-tubulin suppressor-like RCC1 family protein</fullName>
    </submittedName>
</protein>
<sequence length="403" mass="45018">MRYVLYGLSALLVSGCIRSVYEVPVLGRVVAGQGDTRPFEQPLPINTQPKRLALGHSFAIGVKEDGTVWSWGYGMLGLGKFESRGTPQAIPNMTNFLEVAVGSEHVLALRKDGTVWSWGDNKKGQLGYKEEGIPYGKEPNIRFSAQQLTPKQVPELKDVVSIAAGSSFSLALDKEGRVWGWGSALEIMKKETQSKYIFPVVVVHDKNAVKIMTDHTNGFGMLLNTGQVKLWQTKTLYEPTFNSRVVDVAMSYSNTYFLLDTGRVYALGTNYSGELAQQGRYAHYKDNPQLITQIGRIIKIDTYTALDEKGRVWQWGDIAGINIDKTFSGNNIYSQFYPRIMTSDKDIVDVYCCSFALSKDGTVWAWGNDTGGIRGDAKPITNSFQKQTHAHWTAPVRSLWMWK</sequence>
<dbReference type="PRINTS" id="PR00633">
    <property type="entry name" value="RCCNDNSATION"/>
</dbReference>
<organism evidence="1 2">
    <name type="scientific">Agitococcus lubricus</name>
    <dbReference type="NCBI Taxonomy" id="1077255"/>
    <lineage>
        <taxon>Bacteria</taxon>
        <taxon>Pseudomonadati</taxon>
        <taxon>Pseudomonadota</taxon>
        <taxon>Gammaproteobacteria</taxon>
        <taxon>Moraxellales</taxon>
        <taxon>Moraxellaceae</taxon>
        <taxon>Agitococcus</taxon>
    </lineage>
</organism>
<dbReference type="Pfam" id="PF00415">
    <property type="entry name" value="RCC1"/>
    <property type="match status" value="2"/>
</dbReference>
<dbReference type="PANTHER" id="PTHR45982">
    <property type="entry name" value="REGULATOR OF CHROMOSOME CONDENSATION"/>
    <property type="match status" value="1"/>
</dbReference>
<dbReference type="EMBL" id="QAON01000015">
    <property type="protein sequence ID" value="PTQ87917.1"/>
    <property type="molecule type" value="Genomic_DNA"/>
</dbReference>
<dbReference type="PROSITE" id="PS50012">
    <property type="entry name" value="RCC1_3"/>
    <property type="match status" value="2"/>
</dbReference>
<evidence type="ECO:0000313" key="2">
    <source>
        <dbReference type="Proteomes" id="UP000244223"/>
    </source>
</evidence>
<keyword evidence="2" id="KW-1185">Reference proteome</keyword>
<comment type="caution">
    <text evidence="1">The sequence shown here is derived from an EMBL/GenBank/DDBJ whole genome shotgun (WGS) entry which is preliminary data.</text>
</comment>
<dbReference type="InterPro" id="IPR009091">
    <property type="entry name" value="RCC1/BLIP-II"/>
</dbReference>
<dbReference type="PANTHER" id="PTHR45982:SF1">
    <property type="entry name" value="REGULATOR OF CHROMOSOME CONDENSATION"/>
    <property type="match status" value="1"/>
</dbReference>